<evidence type="ECO:0000256" key="5">
    <source>
        <dbReference type="PROSITE-ProRule" id="PRU00339"/>
    </source>
</evidence>
<dbReference type="InterPro" id="IPR011009">
    <property type="entry name" value="Kinase-like_dom_sf"/>
</dbReference>
<dbReference type="PROSITE" id="PS00107">
    <property type="entry name" value="PROTEIN_KINASE_ATP"/>
    <property type="match status" value="1"/>
</dbReference>
<organism evidence="9 10">
    <name type="scientific">Murimonas intestini</name>
    <dbReference type="NCBI Taxonomy" id="1337051"/>
    <lineage>
        <taxon>Bacteria</taxon>
        <taxon>Bacillati</taxon>
        <taxon>Bacillota</taxon>
        <taxon>Clostridia</taxon>
        <taxon>Lachnospirales</taxon>
        <taxon>Lachnospiraceae</taxon>
        <taxon>Murimonas</taxon>
    </lineage>
</organism>
<evidence type="ECO:0000259" key="8">
    <source>
        <dbReference type="PROSITE" id="PS50011"/>
    </source>
</evidence>
<dbReference type="GO" id="GO:0004674">
    <property type="term" value="F:protein serine/threonine kinase activity"/>
    <property type="evidence" value="ECO:0007669"/>
    <property type="project" value="TreeGrafter"/>
</dbReference>
<dbReference type="SUPFAM" id="SSF56112">
    <property type="entry name" value="Protein kinase-like (PK-like)"/>
    <property type="match status" value="1"/>
</dbReference>
<evidence type="ECO:0000313" key="10">
    <source>
        <dbReference type="Proteomes" id="UP000245412"/>
    </source>
</evidence>
<dbReference type="InterPro" id="IPR008271">
    <property type="entry name" value="Ser/Thr_kinase_AS"/>
</dbReference>
<reference evidence="9 10" key="1">
    <citation type="submission" date="2018-05" db="EMBL/GenBank/DDBJ databases">
        <authorList>
            <person name="Goeker M."/>
            <person name="Huntemann M."/>
            <person name="Clum A."/>
            <person name="Pillay M."/>
            <person name="Palaniappan K."/>
            <person name="Varghese N."/>
            <person name="Mikhailova N."/>
            <person name="Stamatis D."/>
            <person name="Reddy T."/>
            <person name="Daum C."/>
            <person name="Shapiro N."/>
            <person name="Ivanova N."/>
            <person name="Kyrpides N."/>
            <person name="Woyke T."/>
        </authorList>
    </citation>
    <scope>NUCLEOTIDE SEQUENCE [LARGE SCALE GENOMIC DNA]</scope>
    <source>
        <strain evidence="9 10">DSM 26524</strain>
    </source>
</reference>
<dbReference type="Pfam" id="PF00069">
    <property type="entry name" value="Pkinase"/>
    <property type="match status" value="1"/>
</dbReference>
<keyword evidence="2 6" id="KW-0547">Nucleotide-binding</keyword>
<dbReference type="PROSITE" id="PS50005">
    <property type="entry name" value="TPR"/>
    <property type="match status" value="1"/>
</dbReference>
<keyword evidence="1" id="KW-0808">Transferase</keyword>
<name>A0AB73T9B8_9FIRM</name>
<dbReference type="AlphaFoldDB" id="A0AB73T9B8"/>
<evidence type="ECO:0000256" key="7">
    <source>
        <dbReference type="SAM" id="Phobius"/>
    </source>
</evidence>
<dbReference type="Proteomes" id="UP000245412">
    <property type="component" value="Unassembled WGS sequence"/>
</dbReference>
<dbReference type="Gene3D" id="1.25.40.10">
    <property type="entry name" value="Tetratricopeptide repeat domain"/>
    <property type="match status" value="2"/>
</dbReference>
<evidence type="ECO:0000256" key="1">
    <source>
        <dbReference type="ARBA" id="ARBA00022679"/>
    </source>
</evidence>
<evidence type="ECO:0000313" key="9">
    <source>
        <dbReference type="EMBL" id="PWJ78321.1"/>
    </source>
</evidence>
<dbReference type="InterPro" id="IPR019734">
    <property type="entry name" value="TPR_rpt"/>
</dbReference>
<keyword evidence="10" id="KW-1185">Reference proteome</keyword>
<dbReference type="RefSeq" id="WP_257497519.1">
    <property type="nucleotide sequence ID" value="NZ_JANKBI010000005.1"/>
</dbReference>
<dbReference type="PROSITE" id="PS50011">
    <property type="entry name" value="PROTEIN_KINASE_DOM"/>
    <property type="match status" value="1"/>
</dbReference>
<sequence length="679" mass="76880">MPRRGDILDNTYQIIEEIGHGGGGIVYKAIHLRLQKYVAVKKIRDKVAGIINVRGEADILKNLHHTYLPQVYDFLQIGDQIFTVMDFIPGESLDYYLKNHYTFQQRQIIIWAKQLCEALQYLHTRRPPIIHSDVKPANIMITPEGNVCLIDFNISLDMDKREQITGMSTCYASPEQQALADGYMPVSRGGRAPLVDAQSDIYSLGATLYHMMTGNKPSRRAENTVPINQFRLGYSKTLTDIVGKAMHPDKSRRYRTAQEMYNDLDNIYALDERYKKHKRLERISTAAGCICIAGFLALTAGGVFTMRQEKTDAYEAAVQEGNDYAADQDYDKALGSYDEAIGIFDDKLDAYYQKLYALHLKEDYPHVLNLGKMILSSEKLSADVFSDSGREAAVYYMMGDACFEQEDYEGAVGYYKKAVNANQENAQYFRDYAIALIRNNQPETAQQVLNEAVSAGLGDTDILLVKAELALKQGQYQESVDKFGQVLSNTDDEYIRQRSYLLMARAFRGANDLDGEIRTLEEGRMSLDASYLTPVISALGDAYARKAGQDASFSMEYNQKALECYQTLVDSGMASDGVKYNMAAIYQNFKNYEEAARILNELEQENPNDYKPYMRLALLECDIQGDKENSARDYTKVKEYYDKASQLYAQVKASGGSDDKMQALENIMEKLYSGNWLTR</sequence>
<dbReference type="Gene3D" id="1.10.510.10">
    <property type="entry name" value="Transferase(Phosphotransferase) domain 1"/>
    <property type="match status" value="1"/>
</dbReference>
<evidence type="ECO:0000256" key="6">
    <source>
        <dbReference type="PROSITE-ProRule" id="PRU10141"/>
    </source>
</evidence>
<proteinExistence type="predicted"/>
<accession>A0AB73T9B8</accession>
<keyword evidence="5" id="KW-0802">TPR repeat</keyword>
<dbReference type="SUPFAM" id="SSF48452">
    <property type="entry name" value="TPR-like"/>
    <property type="match status" value="2"/>
</dbReference>
<feature type="repeat" description="TPR" evidence="5">
    <location>
        <begin position="392"/>
        <end position="425"/>
    </location>
</feature>
<evidence type="ECO:0000256" key="2">
    <source>
        <dbReference type="ARBA" id="ARBA00022741"/>
    </source>
</evidence>
<evidence type="ECO:0000256" key="3">
    <source>
        <dbReference type="ARBA" id="ARBA00022777"/>
    </source>
</evidence>
<keyword evidence="4 6" id="KW-0067">ATP-binding</keyword>
<keyword evidence="7" id="KW-0812">Transmembrane</keyword>
<evidence type="ECO:0000256" key="4">
    <source>
        <dbReference type="ARBA" id="ARBA00022840"/>
    </source>
</evidence>
<dbReference type="PANTHER" id="PTHR43289">
    <property type="entry name" value="MITOGEN-ACTIVATED PROTEIN KINASE KINASE KINASE 20-RELATED"/>
    <property type="match status" value="1"/>
</dbReference>
<dbReference type="GO" id="GO:0005524">
    <property type="term" value="F:ATP binding"/>
    <property type="evidence" value="ECO:0007669"/>
    <property type="project" value="UniProtKB-UniRule"/>
</dbReference>
<dbReference type="InterPro" id="IPR011990">
    <property type="entry name" value="TPR-like_helical_dom_sf"/>
</dbReference>
<dbReference type="PROSITE" id="PS00108">
    <property type="entry name" value="PROTEIN_KINASE_ST"/>
    <property type="match status" value="1"/>
</dbReference>
<keyword evidence="3 9" id="KW-0418">Kinase</keyword>
<dbReference type="InterPro" id="IPR000719">
    <property type="entry name" value="Prot_kinase_dom"/>
</dbReference>
<dbReference type="Pfam" id="PF14559">
    <property type="entry name" value="TPR_19"/>
    <property type="match status" value="1"/>
</dbReference>
<keyword evidence="7" id="KW-1133">Transmembrane helix</keyword>
<keyword evidence="7" id="KW-0472">Membrane</keyword>
<dbReference type="InterPro" id="IPR017441">
    <property type="entry name" value="Protein_kinase_ATP_BS"/>
</dbReference>
<gene>
    <name evidence="9" type="ORF">C7383_102459</name>
</gene>
<dbReference type="PANTHER" id="PTHR43289:SF34">
    <property type="entry name" value="SERINE_THREONINE-PROTEIN KINASE YBDM-RELATED"/>
    <property type="match status" value="1"/>
</dbReference>
<protein>
    <submittedName>
        <fullName evidence="9">Serine/threonine-protein kinase</fullName>
    </submittedName>
</protein>
<dbReference type="SMART" id="SM00220">
    <property type="entry name" value="S_TKc"/>
    <property type="match status" value="1"/>
</dbReference>
<dbReference type="SMART" id="SM00028">
    <property type="entry name" value="TPR"/>
    <property type="match status" value="4"/>
</dbReference>
<feature type="domain" description="Protein kinase" evidence="8">
    <location>
        <begin position="12"/>
        <end position="269"/>
    </location>
</feature>
<dbReference type="EMBL" id="QGGY01000002">
    <property type="protein sequence ID" value="PWJ78321.1"/>
    <property type="molecule type" value="Genomic_DNA"/>
</dbReference>
<comment type="caution">
    <text evidence="9">The sequence shown here is derived from an EMBL/GenBank/DDBJ whole genome shotgun (WGS) entry which is preliminary data.</text>
</comment>
<feature type="transmembrane region" description="Helical" evidence="7">
    <location>
        <begin position="283"/>
        <end position="304"/>
    </location>
</feature>
<feature type="binding site" evidence="6">
    <location>
        <position position="42"/>
    </location>
    <ligand>
        <name>ATP</name>
        <dbReference type="ChEBI" id="CHEBI:30616"/>
    </ligand>
</feature>
<dbReference type="CDD" id="cd14014">
    <property type="entry name" value="STKc_PknB_like"/>
    <property type="match status" value="1"/>
</dbReference>